<dbReference type="PANTHER" id="PTHR42852:SF6">
    <property type="entry name" value="THIOL:DISULFIDE INTERCHANGE PROTEIN DSBE"/>
    <property type="match status" value="1"/>
</dbReference>
<evidence type="ECO:0000256" key="3">
    <source>
        <dbReference type="ARBA" id="ARBA00023157"/>
    </source>
</evidence>
<keyword evidence="4" id="KW-0676">Redox-active center</keyword>
<gene>
    <name evidence="6" type="ORF">H9863_03895</name>
</gene>
<evidence type="ECO:0000313" key="6">
    <source>
        <dbReference type="EMBL" id="HIX03245.1"/>
    </source>
</evidence>
<dbReference type="AlphaFoldDB" id="A0A9D1UZ95"/>
<keyword evidence="2" id="KW-0201">Cytochrome c-type biogenesis</keyword>
<dbReference type="EMBL" id="DXFT01000078">
    <property type="protein sequence ID" value="HIX03245.1"/>
    <property type="molecule type" value="Genomic_DNA"/>
</dbReference>
<dbReference type="Proteomes" id="UP000824202">
    <property type="component" value="Unassembled WGS sequence"/>
</dbReference>
<name>A0A9D1UZ95_9BACT</name>
<dbReference type="GO" id="GO:0030313">
    <property type="term" value="C:cell envelope"/>
    <property type="evidence" value="ECO:0007669"/>
    <property type="project" value="UniProtKB-SubCell"/>
</dbReference>
<dbReference type="InterPro" id="IPR013766">
    <property type="entry name" value="Thioredoxin_domain"/>
</dbReference>
<dbReference type="PROSITE" id="PS51257">
    <property type="entry name" value="PROKAR_LIPOPROTEIN"/>
    <property type="match status" value="1"/>
</dbReference>
<dbReference type="PROSITE" id="PS51352">
    <property type="entry name" value="THIOREDOXIN_2"/>
    <property type="match status" value="1"/>
</dbReference>
<evidence type="ECO:0000256" key="4">
    <source>
        <dbReference type="ARBA" id="ARBA00023284"/>
    </source>
</evidence>
<dbReference type="InterPro" id="IPR000866">
    <property type="entry name" value="AhpC/TSA"/>
</dbReference>
<dbReference type="GO" id="GO:0016491">
    <property type="term" value="F:oxidoreductase activity"/>
    <property type="evidence" value="ECO:0007669"/>
    <property type="project" value="InterPro"/>
</dbReference>
<comment type="subcellular location">
    <subcellularLocation>
        <location evidence="1">Cell envelope</location>
    </subcellularLocation>
</comment>
<reference evidence="6" key="1">
    <citation type="journal article" date="2021" name="PeerJ">
        <title>Extensive microbial diversity within the chicken gut microbiome revealed by metagenomics and culture.</title>
        <authorList>
            <person name="Gilroy R."/>
            <person name="Ravi A."/>
            <person name="Getino M."/>
            <person name="Pursley I."/>
            <person name="Horton D.L."/>
            <person name="Alikhan N.F."/>
            <person name="Baker D."/>
            <person name="Gharbi K."/>
            <person name="Hall N."/>
            <person name="Watson M."/>
            <person name="Adriaenssens E.M."/>
            <person name="Foster-Nyarko E."/>
            <person name="Jarju S."/>
            <person name="Secka A."/>
            <person name="Antonio M."/>
            <person name="Oren A."/>
            <person name="Chaudhuri R.R."/>
            <person name="La Ragione R."/>
            <person name="Hildebrand F."/>
            <person name="Pallen M.J."/>
        </authorList>
    </citation>
    <scope>NUCLEOTIDE SEQUENCE</scope>
    <source>
        <strain evidence="6">23274</strain>
    </source>
</reference>
<dbReference type="InterPro" id="IPR036249">
    <property type="entry name" value="Thioredoxin-like_sf"/>
</dbReference>
<protein>
    <submittedName>
        <fullName evidence="6">AhpC/TSA family protein</fullName>
    </submittedName>
</protein>
<dbReference type="GO" id="GO:0016209">
    <property type="term" value="F:antioxidant activity"/>
    <property type="evidence" value="ECO:0007669"/>
    <property type="project" value="InterPro"/>
</dbReference>
<keyword evidence="3" id="KW-1015">Disulfide bond</keyword>
<evidence type="ECO:0000256" key="1">
    <source>
        <dbReference type="ARBA" id="ARBA00004196"/>
    </source>
</evidence>
<feature type="domain" description="Thioredoxin" evidence="5">
    <location>
        <begin position="257"/>
        <end position="395"/>
    </location>
</feature>
<dbReference type="Gene3D" id="3.40.30.10">
    <property type="entry name" value="Glutaredoxin"/>
    <property type="match status" value="1"/>
</dbReference>
<dbReference type="InterPro" id="IPR050553">
    <property type="entry name" value="Thioredoxin_ResA/DsbE_sf"/>
</dbReference>
<dbReference type="CDD" id="cd02966">
    <property type="entry name" value="TlpA_like_family"/>
    <property type="match status" value="1"/>
</dbReference>
<proteinExistence type="predicted"/>
<dbReference type="Pfam" id="PF00578">
    <property type="entry name" value="AhpC-TSA"/>
    <property type="match status" value="1"/>
</dbReference>
<dbReference type="GO" id="GO:0017004">
    <property type="term" value="P:cytochrome complex assembly"/>
    <property type="evidence" value="ECO:0007669"/>
    <property type="project" value="UniProtKB-KW"/>
</dbReference>
<organism evidence="6 7">
    <name type="scientific">Candidatus Odoribacter faecigallinarum</name>
    <dbReference type="NCBI Taxonomy" id="2838706"/>
    <lineage>
        <taxon>Bacteria</taxon>
        <taxon>Pseudomonadati</taxon>
        <taxon>Bacteroidota</taxon>
        <taxon>Bacteroidia</taxon>
        <taxon>Bacteroidales</taxon>
        <taxon>Odoribacteraceae</taxon>
        <taxon>Odoribacter</taxon>
    </lineage>
</organism>
<reference evidence="6" key="2">
    <citation type="submission" date="2021-04" db="EMBL/GenBank/DDBJ databases">
        <authorList>
            <person name="Gilroy R."/>
        </authorList>
    </citation>
    <scope>NUCLEOTIDE SEQUENCE</scope>
    <source>
        <strain evidence="6">23274</strain>
    </source>
</reference>
<evidence type="ECO:0000256" key="2">
    <source>
        <dbReference type="ARBA" id="ARBA00022748"/>
    </source>
</evidence>
<sequence length="395" mass="45218">MKIGSFIVMATLVLGACAPTREIPEGRFRIEGRVKNVPKGTILNLVDTEQVEYVIVQADTIRRGKFVFQDTATTSRALVLAIDQEGFPNTWLPVWVDSGKYIRIKGKDKLLDLWTVESDIPEQQESNLYTTCALEERRLLSEATIEQASLLRRLHGTTAISQEEKERLADRLDSVTYEVTALTTALLSKELEYMQTAPKTPMWWERLDRYTKYARYAAKDSAFTNRVRKVFNRLTEEEKEAGDGADIAYYLFMMKSVGIGEAMIDGDLYDREGKVHHLSELEGGYILLDFYGTGCYPCRQALPELEELLEMYPEKLHVVGINREKQEAWIQYLDEVKPAGLQWNEAHAARNGLFKAYGVLPIPHYVLISPERKVVDSWTGYGEGSLKMRLRKWLK</sequence>
<evidence type="ECO:0000313" key="7">
    <source>
        <dbReference type="Proteomes" id="UP000824202"/>
    </source>
</evidence>
<dbReference type="SUPFAM" id="SSF52833">
    <property type="entry name" value="Thioredoxin-like"/>
    <property type="match status" value="1"/>
</dbReference>
<comment type="caution">
    <text evidence="6">The sequence shown here is derived from an EMBL/GenBank/DDBJ whole genome shotgun (WGS) entry which is preliminary data.</text>
</comment>
<evidence type="ECO:0000259" key="5">
    <source>
        <dbReference type="PROSITE" id="PS51352"/>
    </source>
</evidence>
<accession>A0A9D1UZ95</accession>
<dbReference type="PANTHER" id="PTHR42852">
    <property type="entry name" value="THIOL:DISULFIDE INTERCHANGE PROTEIN DSBE"/>
    <property type="match status" value="1"/>
</dbReference>